<evidence type="ECO:0000256" key="4">
    <source>
        <dbReference type="ARBA" id="ARBA00023284"/>
    </source>
</evidence>
<dbReference type="GO" id="GO:0017004">
    <property type="term" value="P:cytochrome complex assembly"/>
    <property type="evidence" value="ECO:0007669"/>
    <property type="project" value="UniProtKB-KW"/>
</dbReference>
<keyword evidence="8" id="KW-1185">Reference proteome</keyword>
<keyword evidence="4" id="KW-0676">Redox-active center</keyword>
<dbReference type="InterPro" id="IPR012336">
    <property type="entry name" value="Thioredoxin-like_fold"/>
</dbReference>
<geneLocation type="plasmid" evidence="7 8">
    <name>pFA5</name>
</geneLocation>
<feature type="domain" description="Thioredoxin" evidence="6">
    <location>
        <begin position="713"/>
        <end position="858"/>
    </location>
</feature>
<dbReference type="InterPro" id="IPR017937">
    <property type="entry name" value="Thioredoxin_CS"/>
</dbReference>
<evidence type="ECO:0000256" key="2">
    <source>
        <dbReference type="ARBA" id="ARBA00022748"/>
    </source>
</evidence>
<evidence type="ECO:0000313" key="7">
    <source>
        <dbReference type="EMBL" id="BDD12657.1"/>
    </source>
</evidence>
<feature type="signal peptide" evidence="5">
    <location>
        <begin position="1"/>
        <end position="20"/>
    </location>
</feature>
<evidence type="ECO:0000313" key="8">
    <source>
        <dbReference type="Proteomes" id="UP001348817"/>
    </source>
</evidence>
<dbReference type="KEGG" id="fax:FUAX_50890"/>
<name>A0AAU9CXX9_9BACT</name>
<keyword evidence="7" id="KW-0614">Plasmid</keyword>
<gene>
    <name evidence="7" type="ORF">FUAX_50890</name>
</gene>
<feature type="chain" id="PRO_5043347495" description="Thioredoxin domain-containing protein" evidence="5">
    <location>
        <begin position="21"/>
        <end position="862"/>
    </location>
</feature>
<protein>
    <recommendedName>
        <fullName evidence="6">Thioredoxin domain-containing protein</fullName>
    </recommendedName>
</protein>
<dbReference type="PANTHER" id="PTHR42852">
    <property type="entry name" value="THIOL:DISULFIDE INTERCHANGE PROTEIN DSBE"/>
    <property type="match status" value="1"/>
</dbReference>
<dbReference type="SUPFAM" id="SSF52833">
    <property type="entry name" value="Thioredoxin-like"/>
    <property type="match status" value="1"/>
</dbReference>
<dbReference type="Pfam" id="PF13905">
    <property type="entry name" value="Thioredoxin_8"/>
    <property type="match status" value="1"/>
</dbReference>
<dbReference type="EMBL" id="AP025319">
    <property type="protein sequence ID" value="BDD12657.1"/>
    <property type="molecule type" value="Genomic_DNA"/>
</dbReference>
<keyword evidence="2" id="KW-0201">Cytochrome c-type biogenesis</keyword>
<evidence type="ECO:0000259" key="6">
    <source>
        <dbReference type="PROSITE" id="PS51352"/>
    </source>
</evidence>
<keyword evidence="5" id="KW-0732">Signal</keyword>
<dbReference type="InterPro" id="IPR036249">
    <property type="entry name" value="Thioredoxin-like_sf"/>
</dbReference>
<organism evidence="7 8">
    <name type="scientific">Fulvitalea axinellae</name>
    <dbReference type="NCBI Taxonomy" id="1182444"/>
    <lineage>
        <taxon>Bacteria</taxon>
        <taxon>Pseudomonadati</taxon>
        <taxon>Bacteroidota</taxon>
        <taxon>Cytophagia</taxon>
        <taxon>Cytophagales</taxon>
        <taxon>Persicobacteraceae</taxon>
        <taxon>Fulvitalea</taxon>
    </lineage>
</organism>
<evidence type="ECO:0000256" key="5">
    <source>
        <dbReference type="SAM" id="SignalP"/>
    </source>
</evidence>
<evidence type="ECO:0000256" key="1">
    <source>
        <dbReference type="ARBA" id="ARBA00004196"/>
    </source>
</evidence>
<comment type="subcellular location">
    <subcellularLocation>
        <location evidence="1">Cell envelope</location>
    </subcellularLocation>
</comment>
<proteinExistence type="predicted"/>
<dbReference type="Gene3D" id="3.40.30.10">
    <property type="entry name" value="Glutaredoxin"/>
    <property type="match status" value="1"/>
</dbReference>
<dbReference type="InterPro" id="IPR013766">
    <property type="entry name" value="Thioredoxin_domain"/>
</dbReference>
<dbReference type="PANTHER" id="PTHR42852:SF6">
    <property type="entry name" value="THIOL:DISULFIDE INTERCHANGE PROTEIN DSBE"/>
    <property type="match status" value="1"/>
</dbReference>
<dbReference type="GO" id="GO:0030313">
    <property type="term" value="C:cell envelope"/>
    <property type="evidence" value="ECO:0007669"/>
    <property type="project" value="UniProtKB-SubCell"/>
</dbReference>
<dbReference type="PROSITE" id="PS00194">
    <property type="entry name" value="THIOREDOXIN_1"/>
    <property type="match status" value="1"/>
</dbReference>
<dbReference type="CDD" id="cd02966">
    <property type="entry name" value="TlpA_like_family"/>
    <property type="match status" value="1"/>
</dbReference>
<evidence type="ECO:0000256" key="3">
    <source>
        <dbReference type="ARBA" id="ARBA00023157"/>
    </source>
</evidence>
<sequence>MKSLLSIFLCALLCATAGCAQKNGKNYKVINSPEQKRNGMAFTVSQVIIDDTCTILELRVALGEEKKLEHYLKKTYLNPHGTEQKLNFYKYKPLKVTSPEIYKRVCLAYYPHIPAGTEFITLAHKTSHTKAQDIDLRTKEYPKGFPEILAGKWYATDTDANLSFYFLPEKILYDGELWDYGKIKKGRKSTKVYLKGSERNIKLSVKTDDKNLISIGIDDKEYRTYNRYHFPKVTKEAPYEVKILPKADTAVYAGYIKGYKPGQGPKSGIIHLNDFLGGLTLPYRFKVKEDGSFRVKLPIHHPISVSVNIDSHYYYHVLFEPGKTTFQLLEGESMEFMGPTARINREIPLYKSVTRPFGSIDYHRDFATKDLLEFTAEEYKQYCLKQEKKALETLHILTLFHQLSPKAQQVLKAGIKFNALYCMLEVESFRGDVLSEFRELDKSKYPDLKPGDDYYDFLTTDILNDLDGLLSVNSAYSIFINRLAHCRWTKSKENGMTHDFANALRILEKVEKTERLSPIEAELLQYDREKGAPFREYEVFSRKNEQEIIDFSVRNEKLVKEFWSIDTGTCANVISGPLLLDYVYQRIEKKSNADKKLLRQLSPKLIEKEREFIDRFGSMLSKVYDKYPVESNLLFKEIVKLNTLDSLRDHHYNGETNLAFDLIKLNNLLSVEDINTIGEGDKRIDLLKEHLNVPVFREYLEMFIAEQYKYHLQREKSVAKKKAVHDADTILAEMIRPLKGKVVLVDFWNTWCGPCLDMHQKLKPLKKDMEGKDVEFLYIADVSSPLKSWRTFADGMKGKHHRVSKEEWQALKAKFGISGIPHLALIGKDGRIINPKIDWIHTVKTWKGFKAMIDKELANEPL</sequence>
<accession>A0AAU9CXX9</accession>
<dbReference type="AlphaFoldDB" id="A0AAU9CXX9"/>
<dbReference type="InterPro" id="IPR050553">
    <property type="entry name" value="Thioredoxin_ResA/DsbE_sf"/>
</dbReference>
<dbReference type="PROSITE" id="PS51352">
    <property type="entry name" value="THIOREDOXIN_2"/>
    <property type="match status" value="1"/>
</dbReference>
<reference evidence="7 8" key="1">
    <citation type="submission" date="2021-12" db="EMBL/GenBank/DDBJ databases">
        <title>Genome sequencing of bacteria with rrn-lacking chromosome and rrn-plasmid.</title>
        <authorList>
            <person name="Anda M."/>
            <person name="Iwasaki W."/>
        </authorList>
    </citation>
    <scope>NUCLEOTIDE SEQUENCE [LARGE SCALE GENOMIC DNA]</scope>
    <source>
        <strain evidence="7 8">DSM 100852</strain>
        <plasmid evidence="7 8">pFA5</plasmid>
    </source>
</reference>
<dbReference type="PROSITE" id="PS51257">
    <property type="entry name" value="PROKAR_LIPOPROTEIN"/>
    <property type="match status" value="1"/>
</dbReference>
<dbReference type="Proteomes" id="UP001348817">
    <property type="component" value="Plasmid pFA5"/>
</dbReference>
<dbReference type="RefSeq" id="WP_338395803.1">
    <property type="nucleotide sequence ID" value="NZ_AP025319.1"/>
</dbReference>
<keyword evidence="3" id="KW-1015">Disulfide bond</keyword>